<protein>
    <recommendedName>
        <fullName evidence="4">lysostaphin</fullName>
        <ecNumber evidence="4">3.4.24.75</ecNumber>
    </recommendedName>
</protein>
<comment type="similarity">
    <text evidence="3">Belongs to the peptidase M23B family.</text>
</comment>
<keyword evidence="5" id="KW-0482">Metalloprotease</keyword>
<evidence type="ECO:0000256" key="5">
    <source>
        <dbReference type="ARBA" id="ARBA00023049"/>
    </source>
</evidence>
<dbReference type="Gene3D" id="1.10.530.10">
    <property type="match status" value="1"/>
</dbReference>
<comment type="caution">
    <text evidence="11">The sequence shown here is derived from an EMBL/GenBank/DDBJ whole genome shotgun (WGS) entry which is preliminary data.</text>
</comment>
<dbReference type="OrthoDB" id="28713at2"/>
<evidence type="ECO:0000259" key="10">
    <source>
        <dbReference type="Pfam" id="PF20155"/>
    </source>
</evidence>
<evidence type="ECO:0000256" key="7">
    <source>
        <dbReference type="SAM" id="MobiDB-lite"/>
    </source>
</evidence>
<keyword evidence="12" id="KW-1185">Reference proteome</keyword>
<dbReference type="Pfam" id="PF01551">
    <property type="entry name" value="Peptidase_M23"/>
    <property type="match status" value="1"/>
</dbReference>
<dbReference type="Pfam" id="PF20155">
    <property type="entry name" value="TMP_3"/>
    <property type="match status" value="1"/>
</dbReference>
<name>A0A418IPH8_STAXY</name>
<evidence type="ECO:0000256" key="4">
    <source>
        <dbReference type="ARBA" id="ARBA00012322"/>
    </source>
</evidence>
<keyword evidence="8" id="KW-1133">Transmembrane helix</keyword>
<dbReference type="InterPro" id="IPR013491">
    <property type="entry name" value="Tape_meas_N"/>
</dbReference>
<keyword evidence="8" id="KW-0472">Membrane</keyword>
<dbReference type="InterPro" id="IPR011055">
    <property type="entry name" value="Dup_hybrid_motif"/>
</dbReference>
<evidence type="ECO:0000256" key="1">
    <source>
        <dbReference type="ARBA" id="ARBA00001667"/>
    </source>
</evidence>
<reference evidence="11 12" key="1">
    <citation type="journal article" date="2016" name="Front. Microbiol.">
        <title>Comprehensive Phylogenetic Analysis of Bovine Non-aureus Staphylococci Species Based on Whole-Genome Sequencing.</title>
        <authorList>
            <person name="Naushad S."/>
            <person name="Barkema H.W."/>
            <person name="Luby C."/>
            <person name="Condas L.A."/>
            <person name="Nobrega D.B."/>
            <person name="Carson D.A."/>
            <person name="De Buck J."/>
        </authorList>
    </citation>
    <scope>NUCLEOTIDE SEQUENCE [LARGE SCALE GENOMIC DNA]</scope>
    <source>
        <strain evidence="11 12">SNUC 102</strain>
    </source>
</reference>
<feature type="compositionally biased region" description="Polar residues" evidence="7">
    <location>
        <begin position="1421"/>
        <end position="1432"/>
    </location>
</feature>
<comment type="cofactor">
    <cofactor evidence="2">
        <name>Zn(2+)</name>
        <dbReference type="ChEBI" id="CHEBI:29105"/>
    </cofactor>
</comment>
<gene>
    <name evidence="11" type="ORF">BU097_05300</name>
</gene>
<accession>A0A418IPH8</accession>
<evidence type="ECO:0000259" key="9">
    <source>
        <dbReference type="Pfam" id="PF01551"/>
    </source>
</evidence>
<dbReference type="RefSeq" id="WP_119603794.1">
    <property type="nucleotide sequence ID" value="NZ_QXUL01000021.1"/>
</dbReference>
<dbReference type="EMBL" id="QXUL01000021">
    <property type="protein sequence ID" value="RIN11373.1"/>
    <property type="molecule type" value="Genomic_DNA"/>
</dbReference>
<dbReference type="Gene3D" id="2.70.70.10">
    <property type="entry name" value="Glucose Permease (Domain IIA)"/>
    <property type="match status" value="1"/>
</dbReference>
<feature type="coiled-coil region" evidence="6">
    <location>
        <begin position="58"/>
        <end position="85"/>
    </location>
</feature>
<feature type="region of interest" description="Disordered" evidence="7">
    <location>
        <begin position="1411"/>
        <end position="1432"/>
    </location>
</feature>
<dbReference type="InterPro" id="IPR016047">
    <property type="entry name" value="M23ase_b-sheet_dom"/>
</dbReference>
<proteinExistence type="inferred from homology"/>
<evidence type="ECO:0000256" key="2">
    <source>
        <dbReference type="ARBA" id="ARBA00001947"/>
    </source>
</evidence>
<dbReference type="PANTHER" id="PTHR37813">
    <property type="entry name" value="FELS-2 PROPHAGE PROTEIN"/>
    <property type="match status" value="1"/>
</dbReference>
<feature type="domain" description="M23ase beta-sheet core" evidence="9">
    <location>
        <begin position="1148"/>
        <end position="1242"/>
    </location>
</feature>
<dbReference type="CDD" id="cd13402">
    <property type="entry name" value="LT_TF-like"/>
    <property type="match status" value="1"/>
</dbReference>
<feature type="domain" description="Tape measure protein N-terminal" evidence="10">
    <location>
        <begin position="187"/>
        <end position="347"/>
    </location>
</feature>
<keyword evidence="5" id="KW-0378">Hydrolase</keyword>
<organism evidence="11 12">
    <name type="scientific">Staphylococcus xylosus</name>
    <dbReference type="NCBI Taxonomy" id="1288"/>
    <lineage>
        <taxon>Bacteria</taxon>
        <taxon>Bacillati</taxon>
        <taxon>Bacillota</taxon>
        <taxon>Bacilli</taxon>
        <taxon>Bacillales</taxon>
        <taxon>Staphylococcaceae</taxon>
        <taxon>Staphylococcus</taxon>
    </lineage>
</organism>
<feature type="transmembrane region" description="Helical" evidence="8">
    <location>
        <begin position="542"/>
        <end position="565"/>
    </location>
</feature>
<comment type="catalytic activity">
    <reaction evidence="1">
        <text>Hydrolysis of the -Gly-|-Gly- bond in the pentaglycine inter-peptide link joining staphylococcal cell wall peptidoglycans.</text>
        <dbReference type="EC" id="3.4.24.75"/>
    </reaction>
</comment>
<evidence type="ECO:0000313" key="11">
    <source>
        <dbReference type="EMBL" id="RIN11373.1"/>
    </source>
</evidence>
<dbReference type="NCBIfam" id="TIGR02675">
    <property type="entry name" value="tape_meas_nterm"/>
    <property type="match status" value="1"/>
</dbReference>
<dbReference type="Proteomes" id="UP000285567">
    <property type="component" value="Unassembled WGS sequence"/>
</dbReference>
<keyword evidence="5" id="KW-0645">Protease</keyword>
<dbReference type="SUPFAM" id="SSF51261">
    <property type="entry name" value="Duplicated hybrid motif"/>
    <property type="match status" value="1"/>
</dbReference>
<dbReference type="CDD" id="cd12797">
    <property type="entry name" value="M23_peptidase"/>
    <property type="match status" value="1"/>
</dbReference>
<keyword evidence="6" id="KW-0175">Coiled coil</keyword>
<keyword evidence="8" id="KW-0812">Transmembrane</keyword>
<dbReference type="GO" id="GO:0008237">
    <property type="term" value="F:metallopeptidase activity"/>
    <property type="evidence" value="ECO:0007669"/>
    <property type="project" value="UniProtKB-KW"/>
</dbReference>
<dbReference type="SUPFAM" id="SSF53955">
    <property type="entry name" value="Lysozyme-like"/>
    <property type="match status" value="1"/>
</dbReference>
<dbReference type="PANTHER" id="PTHR37813:SF1">
    <property type="entry name" value="FELS-2 PROPHAGE PROTEIN"/>
    <property type="match status" value="1"/>
</dbReference>
<dbReference type="InterPro" id="IPR023346">
    <property type="entry name" value="Lysozyme-like_dom_sf"/>
</dbReference>
<dbReference type="Gene3D" id="1.20.120.20">
    <property type="entry name" value="Apolipoprotein"/>
    <property type="match status" value="1"/>
</dbReference>
<dbReference type="GO" id="GO:0006508">
    <property type="term" value="P:proteolysis"/>
    <property type="evidence" value="ECO:0007669"/>
    <property type="project" value="UniProtKB-KW"/>
</dbReference>
<evidence type="ECO:0000313" key="12">
    <source>
        <dbReference type="Proteomes" id="UP000285567"/>
    </source>
</evidence>
<evidence type="ECO:0000256" key="8">
    <source>
        <dbReference type="SAM" id="Phobius"/>
    </source>
</evidence>
<evidence type="ECO:0000256" key="6">
    <source>
        <dbReference type="SAM" id="Coils"/>
    </source>
</evidence>
<sequence>MAERIKGLQIDLSMKDMGVSKTLAGIKREFRSLDSSLKLSSNNFKYGEKSAASYKSRMNDLDGAIKSGTTNLNELEKQYNEVSQAQGSNSAKAVRLQTEYNKQANSINTMRDEYGRLNQYYKENFSLSGRLANSFSSIGESMSGVGQKAQDMGSSLTSSITKPALIAGTAMAGITAKLGFDRLVGLDSAKAKLEGLGYSTKEVGSITDQVAKAIQGGMTTMAEGTDIAAGALAAGVKEGKELQKYIKLVGDAAVGSNRPVSEMAMIFNRVQGQGKLMTEELNMVEEGMPGFSNAMAKHLGVSYDAFRKMVTEGEVSSKDFLTVMDDFAGGMAGAYSKSWSGMVQNTKAYIGQIGESLLGGVFEQAKGSLHEFESLLKSPGAQQWAKETGEKIGSAFSKLSSGISSVIKWWQSLDGGTQKTLGGIVKWLGITLVTMGPVLTIFGKFTSMIGGMFSGLSGLIKFFARHNAAAKISTASQALWNGVTATARGIANGYRYAIAALTTSQTAQAIKSKVAAAATVVWTGVTKAATVATKGLGLAIRFMTGPVGIVITAITALVGGIIYLWKTNSTFRNAVISAWNAIKNTAISVFGFIKPYIINIWNAIKNSSIAVWNTLKKVATTTWNGIKYAVQNPIKALKNVLSTLWNGMKAAAIKIWTLLKNGVVAIIKVYVNQVRANFNLVKRIVVTIFNAIKSFAIKVWNAIKNGIINIVKVLKTRIINTFNALKNGIVSIFNAVKNFSLKLWTNIKNGVVSRAKSLWNGVKTMFTNLRNSVNSITSKIRNFLYSVWNAIKNKVVSLAKALWNGVKDKFNALSSGTRKIFNAVRNYLVDKWTNIKDKVVGMAIGIKDKVTGAFGVMRDSLKKIIGKITGFFDDMMGGVKKGLNSLIKGINKVGSMLGMGKEMIKPVKLSTGTDGTSGNVVSNGAISSPTLATVNDSGPGNAQGVGGYQELIQKSNGSLLAPQGKDATVMLDKGDRVINGRTTAKLQKTGQIPKFSKGTGKNKKKDKNLLEQGWDAVNGTYDSAKHGISKGMQKTGEALTSAGKFSKDWITKNIGDVMDWIKKPGKLLNKILDGMGVGMSSFGIKKGNVPYDLMGGMFKKLKSAATDLIKSWFEEAEGGEGDAGWLLKHDIWQKFGNYTGGLGFNGGKHYGVDFGMTPGTNVKAVASGRVSRVWNDYGGGKSIEIAIGKGLTNQYMHLSKQLVKKGQKVGVGDLIAKSGNTGNFTAGSGHLHFQLNKNGVPQSNVLEWLKGLGSGGKSGKWSGDVKKALKIAGLPTSASYVNAWKKQIQTESGGNPKALGGTDGLADGRAKGLVQVKPGTFNAYKASGHGNIWNGLDNLIAGMRYAKARYGAKGMLSAIGKGHGYATGGLINSSGLYNLAEEGHPEFVIPTDPSRQSDAMKLLAIARQRIEGNKKNKRPNQMRTPSNNGNDNSEMLNYMARQLEATQKQVELLTQLVASNQRIEQKPTGVSERDMSQAQGKRARLSAYSKGGVVF</sequence>
<dbReference type="EC" id="3.4.24.75" evidence="4"/>
<evidence type="ECO:0000256" key="3">
    <source>
        <dbReference type="ARBA" id="ARBA00006646"/>
    </source>
</evidence>